<evidence type="ECO:0000256" key="4">
    <source>
        <dbReference type="ARBA" id="ARBA00023186"/>
    </source>
</evidence>
<dbReference type="Proteomes" id="UP000182063">
    <property type="component" value="Chromosome"/>
</dbReference>
<dbReference type="SUPFAM" id="SSF118352">
    <property type="entry name" value="HSP33 redox switch-like"/>
    <property type="match status" value="1"/>
</dbReference>
<dbReference type="GO" id="GO:0005737">
    <property type="term" value="C:cytoplasm"/>
    <property type="evidence" value="ECO:0007669"/>
    <property type="project" value="InterPro"/>
</dbReference>
<dbReference type="InterPro" id="IPR023212">
    <property type="entry name" value="Hsp33_helix_hairpin_bin_dom_sf"/>
</dbReference>
<protein>
    <submittedName>
        <fullName evidence="6">Molecular chaperone Hsp33</fullName>
    </submittedName>
</protein>
<reference evidence="7" key="1">
    <citation type="submission" date="2016-11" db="EMBL/GenBank/DDBJ databases">
        <title>Complete Genome Sequence of alachlor-degrading Sphingomonas sp. strain JJ-A5.</title>
        <authorList>
            <person name="Lee H."/>
            <person name="Ka J.-O."/>
        </authorList>
    </citation>
    <scope>NUCLEOTIDE SEQUENCE [LARGE SCALE GENOMIC DNA]</scope>
    <source>
        <strain evidence="7">JJ-A5</strain>
    </source>
</reference>
<dbReference type="CDD" id="cd00498">
    <property type="entry name" value="Hsp33"/>
    <property type="match status" value="1"/>
</dbReference>
<dbReference type="Gene3D" id="3.90.1280.10">
    <property type="entry name" value="HSP33 redox switch-like"/>
    <property type="match status" value="1"/>
</dbReference>
<gene>
    <name evidence="6" type="ORF">BSL82_03270</name>
</gene>
<keyword evidence="1" id="KW-0963">Cytoplasm</keyword>
<dbReference type="PANTHER" id="PTHR30111:SF1">
    <property type="entry name" value="33 KDA CHAPERONIN"/>
    <property type="match status" value="1"/>
</dbReference>
<dbReference type="Gene3D" id="1.10.287.480">
    <property type="entry name" value="helix hairpin bin"/>
    <property type="match status" value="1"/>
</dbReference>
<evidence type="ECO:0000256" key="3">
    <source>
        <dbReference type="ARBA" id="ARBA00023157"/>
    </source>
</evidence>
<evidence type="ECO:0000313" key="7">
    <source>
        <dbReference type="Proteomes" id="UP000182063"/>
    </source>
</evidence>
<dbReference type="GO" id="GO:0044183">
    <property type="term" value="F:protein folding chaperone"/>
    <property type="evidence" value="ECO:0007669"/>
    <property type="project" value="TreeGrafter"/>
</dbReference>
<accession>A0A1L3ZZ59</accession>
<keyword evidence="4" id="KW-0143">Chaperone</keyword>
<dbReference type="Gene3D" id="3.55.30.10">
    <property type="entry name" value="Hsp33 domain"/>
    <property type="match status" value="1"/>
</dbReference>
<dbReference type="SUPFAM" id="SSF64397">
    <property type="entry name" value="Hsp33 domain"/>
    <property type="match status" value="1"/>
</dbReference>
<sequence>MSDADRCIPFSIPGRNARGRIVRLGPVLDAILSNHNYPPLLTGLLAEALTLTALLGSMLKEAGGQLTLQAQAQGGTIDLLVCDYQAGALRGYIRHDPDRLSVLNEKSGLRDMFGEGYLALTFDQALTGERYQGIVPLEGESLADAAQHYFSQSEQIPSLVRLAMADMGDAGHVAGGLLLQHLAEGEIGRERLHVRQDHPDWEHVRLLAETVTDDELTDTTLPLENLLWRLFNEDEVRVTETQPLSRGCRCTIEHIRDVLARFPESERIEMRGEDGLITVDCAFCARDFRIES</sequence>
<dbReference type="AlphaFoldDB" id="A0A1L3ZZ59"/>
<evidence type="ECO:0000256" key="1">
    <source>
        <dbReference type="ARBA" id="ARBA00022490"/>
    </source>
</evidence>
<dbReference type="InterPro" id="IPR016154">
    <property type="entry name" value="Heat_shock_Hsp33_C"/>
</dbReference>
<organism evidence="6 7">
    <name type="scientific">Tardibacter chloracetimidivorans</name>
    <dbReference type="NCBI Taxonomy" id="1921510"/>
    <lineage>
        <taxon>Bacteria</taxon>
        <taxon>Pseudomonadati</taxon>
        <taxon>Pseudomonadota</taxon>
        <taxon>Alphaproteobacteria</taxon>
        <taxon>Sphingomonadales</taxon>
        <taxon>Sphingomonadaceae</taxon>
        <taxon>Tardibacter</taxon>
    </lineage>
</organism>
<dbReference type="KEGG" id="sphj:BSL82_03270"/>
<dbReference type="STRING" id="1921510.BSL82_03270"/>
<proteinExistence type="predicted"/>
<dbReference type="PANTHER" id="PTHR30111">
    <property type="entry name" value="33 KDA CHAPERONIN"/>
    <property type="match status" value="1"/>
</dbReference>
<dbReference type="PIRSF" id="PIRSF005261">
    <property type="entry name" value="Heat_shock_Hsp33"/>
    <property type="match status" value="1"/>
</dbReference>
<dbReference type="OrthoDB" id="9793753at2"/>
<keyword evidence="7" id="KW-1185">Reference proteome</keyword>
<name>A0A1L3ZZ59_9SPHN</name>
<dbReference type="GO" id="GO:0042026">
    <property type="term" value="P:protein refolding"/>
    <property type="evidence" value="ECO:0007669"/>
    <property type="project" value="TreeGrafter"/>
</dbReference>
<keyword evidence="3" id="KW-1015">Disulfide bond</keyword>
<evidence type="ECO:0000256" key="2">
    <source>
        <dbReference type="ARBA" id="ARBA00022833"/>
    </source>
</evidence>
<keyword evidence="2" id="KW-0862">Zinc</keyword>
<dbReference type="GO" id="GO:0051082">
    <property type="term" value="F:unfolded protein binding"/>
    <property type="evidence" value="ECO:0007669"/>
    <property type="project" value="InterPro"/>
</dbReference>
<evidence type="ECO:0000313" key="6">
    <source>
        <dbReference type="EMBL" id="API60921.1"/>
    </source>
</evidence>
<evidence type="ECO:0000256" key="5">
    <source>
        <dbReference type="ARBA" id="ARBA00023284"/>
    </source>
</evidence>
<dbReference type="InterPro" id="IPR016153">
    <property type="entry name" value="Heat_shock_Hsp33_N"/>
</dbReference>
<dbReference type="EMBL" id="CP018221">
    <property type="protein sequence ID" value="API60921.1"/>
    <property type="molecule type" value="Genomic_DNA"/>
</dbReference>
<keyword evidence="5" id="KW-0676">Redox-active center</keyword>
<dbReference type="InterPro" id="IPR000397">
    <property type="entry name" value="Heat_shock_Hsp33"/>
</dbReference>
<dbReference type="Pfam" id="PF01430">
    <property type="entry name" value="HSP33"/>
    <property type="match status" value="1"/>
</dbReference>